<evidence type="ECO:0000256" key="1">
    <source>
        <dbReference type="SAM" id="Phobius"/>
    </source>
</evidence>
<name>A0A9W3JK78_BACTU</name>
<keyword evidence="1" id="KW-0812">Transmembrane</keyword>
<evidence type="ECO:0000313" key="2">
    <source>
        <dbReference type="EMBL" id="AFQ16361.1"/>
    </source>
</evidence>
<dbReference type="AlphaFoldDB" id="A0A9W3JK78"/>
<feature type="transmembrane region" description="Helical" evidence="1">
    <location>
        <begin position="82"/>
        <end position="102"/>
    </location>
</feature>
<keyword evidence="1" id="KW-1133">Transmembrane helix</keyword>
<dbReference type="Pfam" id="PF13221">
    <property type="entry name" value="DUF4029"/>
    <property type="match status" value="1"/>
</dbReference>
<sequence length="120" mass="14079">MLRRKLLYLLLTIPLYAWLISMAKIELMALFLGYVFIFSNLNRIQEQSILEICLFSISIELFSIVSIVLLNELFLRIHSFTLMKFGNIVLQAICTYIVFVVLEKIIGQQTVFQNNRKWGE</sequence>
<organism evidence="2 3">
    <name type="scientific">Bacillus thuringiensis HD-771</name>
    <dbReference type="NCBI Taxonomy" id="1218175"/>
    <lineage>
        <taxon>Bacteria</taxon>
        <taxon>Bacillati</taxon>
        <taxon>Bacillota</taxon>
        <taxon>Bacilli</taxon>
        <taxon>Bacillales</taxon>
        <taxon>Bacillaceae</taxon>
        <taxon>Bacillus</taxon>
        <taxon>Bacillus cereus group</taxon>
    </lineage>
</organism>
<keyword evidence="1" id="KW-0472">Membrane</keyword>
<feature type="transmembrane region" description="Helical" evidence="1">
    <location>
        <begin position="15"/>
        <end position="37"/>
    </location>
</feature>
<proteinExistence type="predicted"/>
<dbReference type="Proteomes" id="UP000005259">
    <property type="component" value="Chromosome"/>
</dbReference>
<protein>
    <recommendedName>
        <fullName evidence="4">DUF4029 domain-containing protein</fullName>
    </recommendedName>
</protein>
<dbReference type="RefSeq" id="WP_000946134.1">
    <property type="nucleotide sequence ID" value="NC_018500.1"/>
</dbReference>
<reference evidence="2 3" key="1">
    <citation type="submission" date="2012-08" db="EMBL/GenBank/DDBJ databases">
        <authorList>
            <person name="Doggett N."/>
            <person name="Teshima H."/>
            <person name="Bruce D."/>
            <person name="Detter J.C."/>
            <person name="Johnson S.L."/>
            <person name="Han C."/>
        </authorList>
    </citation>
    <scope>NUCLEOTIDE SEQUENCE [LARGE SCALE GENOMIC DNA]</scope>
    <source>
        <strain evidence="2 3">HD-771</strain>
    </source>
</reference>
<feature type="transmembrane region" description="Helical" evidence="1">
    <location>
        <begin position="49"/>
        <end position="70"/>
    </location>
</feature>
<evidence type="ECO:0000313" key="3">
    <source>
        <dbReference type="Proteomes" id="UP000005259"/>
    </source>
</evidence>
<accession>A0A9W3JK78</accession>
<gene>
    <name evidence="2" type="ORF">BTG_14545</name>
</gene>
<dbReference type="InterPro" id="IPR025107">
    <property type="entry name" value="DUF4029"/>
</dbReference>
<dbReference type="EMBL" id="CP003752">
    <property type="protein sequence ID" value="AFQ16361.1"/>
    <property type="molecule type" value="Genomic_DNA"/>
</dbReference>
<evidence type="ECO:0008006" key="4">
    <source>
        <dbReference type="Google" id="ProtNLM"/>
    </source>
</evidence>
<dbReference type="KEGG" id="bti:BTG_14545"/>